<organism evidence="3 4">
    <name type="scientific">Stomoxys calcitrans</name>
    <name type="common">Stable fly</name>
    <name type="synonym">Conops calcitrans</name>
    <dbReference type="NCBI Taxonomy" id="35570"/>
    <lineage>
        <taxon>Eukaryota</taxon>
        <taxon>Metazoa</taxon>
        <taxon>Ecdysozoa</taxon>
        <taxon>Arthropoda</taxon>
        <taxon>Hexapoda</taxon>
        <taxon>Insecta</taxon>
        <taxon>Pterygota</taxon>
        <taxon>Neoptera</taxon>
        <taxon>Endopterygota</taxon>
        <taxon>Diptera</taxon>
        <taxon>Brachycera</taxon>
        <taxon>Muscomorpha</taxon>
        <taxon>Muscoidea</taxon>
        <taxon>Muscidae</taxon>
        <taxon>Stomoxys</taxon>
    </lineage>
</organism>
<dbReference type="Proteomes" id="UP000095300">
    <property type="component" value="Unassembled WGS sequence"/>
</dbReference>
<protein>
    <submittedName>
        <fullName evidence="3">Uncharacterized protein</fullName>
    </submittedName>
</protein>
<feature type="region of interest" description="Disordered" evidence="1">
    <location>
        <begin position="43"/>
        <end position="86"/>
    </location>
</feature>
<proteinExistence type="predicted"/>
<gene>
    <name evidence="3" type="primary">106081137</name>
</gene>
<dbReference type="OrthoDB" id="371494at2759"/>
<feature type="region of interest" description="Disordered" evidence="1">
    <location>
        <begin position="513"/>
        <end position="567"/>
    </location>
</feature>
<evidence type="ECO:0000313" key="3">
    <source>
        <dbReference type="EnsemblMetazoa" id="SCAU014442-PA"/>
    </source>
</evidence>
<evidence type="ECO:0000256" key="1">
    <source>
        <dbReference type="SAM" id="MobiDB-lite"/>
    </source>
</evidence>
<evidence type="ECO:0000313" key="4">
    <source>
        <dbReference type="Proteomes" id="UP000095300"/>
    </source>
</evidence>
<dbReference type="VEuPathDB" id="VectorBase:SCAU014442"/>
<feature type="chain" id="PRO_5009327882" evidence="2">
    <location>
        <begin position="24"/>
        <end position="635"/>
    </location>
</feature>
<accession>A0A1I8Q700</accession>
<feature type="compositionally biased region" description="Basic residues" evidence="1">
    <location>
        <begin position="522"/>
        <end position="534"/>
    </location>
</feature>
<dbReference type="AlphaFoldDB" id="A0A1I8Q700"/>
<evidence type="ECO:0000256" key="2">
    <source>
        <dbReference type="SAM" id="SignalP"/>
    </source>
</evidence>
<sequence length="635" mass="73858">MSLLQLGIPALFLLLIFGSNVFARSPKNEKIESNEYTIHQHNYEEDKTDSPSEDLHAQDSSKIEFKMHPNTSTTNERSRRGSNKYGHNAILKPVNRRKKHILLKVQPRPKKRIQSSQPLHQNAAQDEVKVFHTYEETHEHIIEKDDESIPVSNAEVDRTPETTEQLEIQAEQQFSDPITQESQHFHSEEEKYEKHKKIKIKHHHHHHHHNHVKEIIKKIPEPYPVEKIIHVPVEKIVEKIVHVPKPYPVEKIVKVPVEKVVHIPKPYAVEKIVEKKVPYPVEKIVEKIVQVPVEKVVEKIIHIPKPYPVEKIVEKIVHVPVDRVVEKKVPYPVEKIVHVPVEKIVEKIVHVPKPFPVEKIVSKLVAVPKPYAVVRPVPYPVEVKVPIHVEKPVPYEVEKYVPAPYRVEIEKKVPVYIHSKEPYKFERTKQQESHKHTDDDFIDHEHKGLAHSHQQIESFDYHNHDLSVFPSDHKPRLTKLQQSDPNEAQPIQPQPVRTELSNQHLNIIGFKKPEQSKEGQQKQHKQHQMQHQLHRQLQNQPHLSSISQEPTVQESRNIAVSVPPKSNPKFHINVEDVNEEVEKSMQSSDMLTQASTNSMQMVTRIQPIALPIHFLQYHHMPFQQPLGFSLATTAN</sequence>
<feature type="signal peptide" evidence="2">
    <location>
        <begin position="1"/>
        <end position="23"/>
    </location>
</feature>
<keyword evidence="2" id="KW-0732">Signal</keyword>
<dbReference type="PANTHER" id="PTHR47771">
    <property type="entry name" value="LD27203P-RELATED"/>
    <property type="match status" value="1"/>
</dbReference>
<dbReference type="PANTHER" id="PTHR47771:SF14">
    <property type="entry name" value="RH73259P"/>
    <property type="match status" value="1"/>
</dbReference>
<dbReference type="EnsemblMetazoa" id="SCAU014442-RA">
    <property type="protein sequence ID" value="SCAU014442-PA"/>
    <property type="gene ID" value="SCAU014442"/>
</dbReference>
<feature type="compositionally biased region" description="Polar residues" evidence="1">
    <location>
        <begin position="479"/>
        <end position="491"/>
    </location>
</feature>
<feature type="compositionally biased region" description="Basic and acidic residues" evidence="1">
    <location>
        <begin position="43"/>
        <end position="67"/>
    </location>
</feature>
<dbReference type="KEGG" id="scac:106081137"/>
<dbReference type="STRING" id="35570.A0A1I8Q700"/>
<feature type="region of interest" description="Disordered" evidence="1">
    <location>
        <begin position="468"/>
        <end position="497"/>
    </location>
</feature>
<name>A0A1I8Q700_STOCA</name>
<feature type="compositionally biased region" description="Polar residues" evidence="1">
    <location>
        <begin position="544"/>
        <end position="558"/>
    </location>
</feature>
<reference evidence="3" key="1">
    <citation type="submission" date="2020-05" db="UniProtKB">
        <authorList>
            <consortium name="EnsemblMetazoa"/>
        </authorList>
    </citation>
    <scope>IDENTIFICATION</scope>
    <source>
        <strain evidence="3">USDA</strain>
    </source>
</reference>
<keyword evidence="4" id="KW-1185">Reference proteome</keyword>